<dbReference type="SUPFAM" id="SSF89392">
    <property type="entry name" value="Prokaryotic lipoproteins and lipoprotein localization factors"/>
    <property type="match status" value="1"/>
</dbReference>
<dbReference type="Gene3D" id="2.50.20.20">
    <property type="match status" value="1"/>
</dbReference>
<evidence type="ECO:0000256" key="7">
    <source>
        <dbReference type="ARBA" id="ARBA00023288"/>
    </source>
</evidence>
<keyword evidence="7" id="KW-0449">Lipoprotein</keyword>
<dbReference type="Proteomes" id="UP000094008">
    <property type="component" value="Unassembled WGS sequence"/>
</dbReference>
<dbReference type="EMBL" id="LZSY01000205">
    <property type="protein sequence ID" value="OBB79294.1"/>
    <property type="molecule type" value="Genomic_DNA"/>
</dbReference>
<dbReference type="Pfam" id="PF07161">
    <property type="entry name" value="LppX_LprAFG"/>
    <property type="match status" value="1"/>
</dbReference>
<evidence type="ECO:0000256" key="1">
    <source>
        <dbReference type="ARBA" id="ARBA00004196"/>
    </source>
</evidence>
<evidence type="ECO:0000256" key="8">
    <source>
        <dbReference type="SAM" id="SignalP"/>
    </source>
</evidence>
<keyword evidence="3" id="KW-1003">Cell membrane</keyword>
<proteinExistence type="inferred from homology"/>
<evidence type="ECO:0000256" key="2">
    <source>
        <dbReference type="ARBA" id="ARBA00009194"/>
    </source>
</evidence>
<evidence type="ECO:0008006" key="11">
    <source>
        <dbReference type="Google" id="ProtNLM"/>
    </source>
</evidence>
<dbReference type="CDD" id="cd16334">
    <property type="entry name" value="LppX-like"/>
    <property type="match status" value="1"/>
</dbReference>
<dbReference type="InterPro" id="IPR029046">
    <property type="entry name" value="LolA/LolB/LppX"/>
</dbReference>
<evidence type="ECO:0000256" key="3">
    <source>
        <dbReference type="ARBA" id="ARBA00022475"/>
    </source>
</evidence>
<dbReference type="AlphaFoldDB" id="A0A1A0V7U5"/>
<evidence type="ECO:0000256" key="4">
    <source>
        <dbReference type="ARBA" id="ARBA00022729"/>
    </source>
</evidence>
<sequence>MKVRFKIAIAAAAAAALALTACGTEKSGPEASSSGSDDVASSLVAKSAEAMKNVTSAHVTMTADGNVPNLKVTKLEADVASKPAVVATGEATVQMGQDTQTAKLIYVDDHLYSDIAEPGQFFDYGAGSSIYNLSVIFDPSQGLANALAHLKDPKSAGSETINGVQTTKITAKASTNDVAELAGSRKAPENAQDWPVTVWIAESEPHNLVQAQINVTDPADAKVTMTLSDFGKTVTAEKPAITPPN</sequence>
<comment type="subcellular location">
    <subcellularLocation>
        <location evidence="1">Cell envelope</location>
    </subcellularLocation>
</comment>
<keyword evidence="6" id="KW-0564">Palmitate</keyword>
<dbReference type="GO" id="GO:0030313">
    <property type="term" value="C:cell envelope"/>
    <property type="evidence" value="ECO:0007669"/>
    <property type="project" value="UniProtKB-SubCell"/>
</dbReference>
<dbReference type="OrthoDB" id="4711443at2"/>
<protein>
    <recommendedName>
        <fullName evidence="11">LppX_LprAFG lipoprotein</fullName>
    </recommendedName>
</protein>
<accession>A0A1A0V7U5</accession>
<feature type="signal peptide" evidence="8">
    <location>
        <begin position="1"/>
        <end position="23"/>
    </location>
</feature>
<feature type="chain" id="PRO_5008299946" description="LppX_LprAFG lipoprotein" evidence="8">
    <location>
        <begin position="24"/>
        <end position="245"/>
    </location>
</feature>
<reference evidence="10" key="1">
    <citation type="submission" date="2016-06" db="EMBL/GenBank/DDBJ databases">
        <authorList>
            <person name="Sutton G."/>
            <person name="Brinkac L."/>
            <person name="Sanka R."/>
            <person name="Adams M."/>
            <person name="Lau E."/>
            <person name="Mehaffy C."/>
            <person name="Tameris M."/>
            <person name="Hatherill M."/>
            <person name="Hanekom W."/>
            <person name="Mahomed H."/>
            <person name="Mcshane H."/>
        </authorList>
    </citation>
    <scope>NUCLEOTIDE SEQUENCE [LARGE SCALE GENOMIC DNA]</scope>
    <source>
        <strain evidence="10">852002-10433_SCH5171157</strain>
    </source>
</reference>
<comment type="similarity">
    <text evidence="2">Belongs to the LppX/LprAFG lipoprotein family.</text>
</comment>
<name>A0A1A0V7U5_MYCPR</name>
<evidence type="ECO:0000256" key="6">
    <source>
        <dbReference type="ARBA" id="ARBA00023139"/>
    </source>
</evidence>
<comment type="caution">
    <text evidence="9">The sequence shown here is derived from an EMBL/GenBank/DDBJ whole genome shotgun (WGS) entry which is preliminary data.</text>
</comment>
<keyword evidence="5" id="KW-0472">Membrane</keyword>
<dbReference type="InterPro" id="IPR009830">
    <property type="entry name" value="LppX/LprAFG"/>
</dbReference>
<organism evidence="9 10">
    <name type="scientific">Mycolicibacterium peregrinum</name>
    <name type="common">Mycobacterium peregrinum</name>
    <dbReference type="NCBI Taxonomy" id="43304"/>
    <lineage>
        <taxon>Bacteria</taxon>
        <taxon>Bacillati</taxon>
        <taxon>Actinomycetota</taxon>
        <taxon>Actinomycetes</taxon>
        <taxon>Mycobacteriales</taxon>
        <taxon>Mycobacteriaceae</taxon>
        <taxon>Mycolicibacterium</taxon>
    </lineage>
</organism>
<dbReference type="PROSITE" id="PS51257">
    <property type="entry name" value="PROKAR_LIPOPROTEIN"/>
    <property type="match status" value="1"/>
</dbReference>
<dbReference type="RefSeq" id="WP_064888197.1">
    <property type="nucleotide sequence ID" value="NZ_LZSY01000205.1"/>
</dbReference>
<gene>
    <name evidence="9" type="ORF">A5779_12945</name>
</gene>
<keyword evidence="4 8" id="KW-0732">Signal</keyword>
<evidence type="ECO:0000313" key="10">
    <source>
        <dbReference type="Proteomes" id="UP000094008"/>
    </source>
</evidence>
<evidence type="ECO:0000256" key="5">
    <source>
        <dbReference type="ARBA" id="ARBA00023136"/>
    </source>
</evidence>
<evidence type="ECO:0000313" key="9">
    <source>
        <dbReference type="EMBL" id="OBB79294.1"/>
    </source>
</evidence>